<dbReference type="PROSITE" id="PS50076">
    <property type="entry name" value="DNAJ_2"/>
    <property type="match status" value="1"/>
</dbReference>
<dbReference type="InterPro" id="IPR036869">
    <property type="entry name" value="J_dom_sf"/>
</dbReference>
<evidence type="ECO:0000256" key="2">
    <source>
        <dbReference type="SAM" id="Coils"/>
    </source>
</evidence>
<dbReference type="AlphaFoldDB" id="A0A0H3ZJI8"/>
<dbReference type="InterPro" id="IPR001623">
    <property type="entry name" value="DnaJ_domain"/>
</dbReference>
<evidence type="ECO:0000256" key="1">
    <source>
        <dbReference type="ARBA" id="ARBA00023186"/>
    </source>
</evidence>
<organism evidence="4">
    <name type="scientific">Vibrio tasmaniensis</name>
    <dbReference type="NCBI Taxonomy" id="212663"/>
    <lineage>
        <taxon>Bacteria</taxon>
        <taxon>Pseudomonadati</taxon>
        <taxon>Pseudomonadota</taxon>
        <taxon>Gammaproteobacteria</taxon>
        <taxon>Vibrionales</taxon>
        <taxon>Vibrionaceae</taxon>
        <taxon>Vibrio</taxon>
    </lineage>
</organism>
<protein>
    <recommendedName>
        <fullName evidence="3">J domain-containing protein</fullName>
    </recommendedName>
</protein>
<name>A0A0H3ZJI8_9VIBR</name>
<keyword evidence="1" id="KW-0143">Chaperone</keyword>
<dbReference type="Gene3D" id="1.10.287.110">
    <property type="entry name" value="DnaJ domain"/>
    <property type="match status" value="1"/>
</dbReference>
<dbReference type="EMBL" id="KP795468">
    <property type="protein sequence ID" value="AKN36108.1"/>
    <property type="molecule type" value="Genomic_DNA"/>
</dbReference>
<evidence type="ECO:0000259" key="3">
    <source>
        <dbReference type="PROSITE" id="PS50076"/>
    </source>
</evidence>
<dbReference type="SUPFAM" id="SSF46565">
    <property type="entry name" value="Chaperone J-domain"/>
    <property type="match status" value="1"/>
</dbReference>
<proteinExistence type="predicted"/>
<evidence type="ECO:0000313" key="4">
    <source>
        <dbReference type="EMBL" id="AKN36108.1"/>
    </source>
</evidence>
<sequence>MYRFLVAIILLYPSISMAFWQSESGVGASNIQIEVRRAFDKRIFVVFGGGKLYGKYNCVYTPFDRYQVEIKVQGRQIKAIASCDNEDSNPEISPFNIEDNNFVIEELRSKPQITVEGQTLFTGDFNTSYDLIVSGNLSNIPSNSRANVVKQVPSKEEELKHKIRLIEQQVASISITGYSKNASDNDTDSFKNTLLWWGSIAVLLLVFFLRRKPFKGHDSQALEIGKLVRELSEAHEKIATLEINQTNNDSELLSRANETIRKANFRITELKQTIRALEYDLSHIQTKNEAKKDELSHLDILGFVSKPDRKAVKARYYKLSSIYHPDKGGCDSMMKIITSAYNALK</sequence>
<feature type="coiled-coil region" evidence="2">
    <location>
        <begin position="224"/>
        <end position="273"/>
    </location>
</feature>
<accession>A0A0H3ZJI8</accession>
<keyword evidence="2" id="KW-0175">Coiled coil</keyword>
<feature type="domain" description="J" evidence="3">
    <location>
        <begin position="296"/>
        <end position="345"/>
    </location>
</feature>
<dbReference type="CDD" id="cd06257">
    <property type="entry name" value="DnaJ"/>
    <property type="match status" value="1"/>
</dbReference>
<reference evidence="4" key="1">
    <citation type="journal article" date="2015" name="MBio">
        <title>Eco-Evolutionary Dynamics of Episomes among Ecologically Cohesive Bacterial Populations.</title>
        <authorList>
            <person name="Xue H."/>
            <person name="Cordero O.X."/>
            <person name="Camas F.M."/>
            <person name="Trimble W."/>
            <person name="Meyer F."/>
            <person name="Guglielmini J."/>
            <person name="Rocha E.P."/>
            <person name="Polz M.F."/>
        </authorList>
    </citation>
    <scope>NUCLEOTIDE SEQUENCE</scope>
    <source>
        <strain evidence="4">1F_279</strain>
    </source>
</reference>